<evidence type="ECO:0000313" key="2">
    <source>
        <dbReference type="EMBL" id="AYV54784.1"/>
    </source>
</evidence>
<dbReference type="AlphaFoldDB" id="A0AAD0UN34"/>
<evidence type="ECO:0000256" key="1">
    <source>
        <dbReference type="SAM" id="SignalP"/>
    </source>
</evidence>
<dbReference type="RefSeq" id="WP_123179208.1">
    <property type="nucleotide sequence ID" value="NZ_CP033614.1"/>
</dbReference>
<gene>
    <name evidence="2" type="ORF">EFP84_04135</name>
</gene>
<keyword evidence="1" id="KW-0732">Signal</keyword>
<accession>A0AAD0UN34</accession>
<dbReference type="EMBL" id="CP033614">
    <property type="protein sequence ID" value="AYV54784.1"/>
    <property type="molecule type" value="Genomic_DNA"/>
</dbReference>
<dbReference type="Proteomes" id="UP000276407">
    <property type="component" value="Chromosome 1"/>
</dbReference>
<feature type="signal peptide" evidence="1">
    <location>
        <begin position="1"/>
        <end position="20"/>
    </location>
</feature>
<reference evidence="2 3" key="1">
    <citation type="submission" date="2018-11" db="EMBL/GenBank/DDBJ databases">
        <title>Complete genome sequence of Leptospira kmetyi isolate LS 001/16 from soil sample associated with a leptospirosis patient in Kelantan.</title>
        <authorList>
            <person name="Muhammad Yusoff F."/>
            <person name="Muhammad Yusoff S."/>
            <person name="Ahmad M.N."/>
            <person name="Yusof N.Y."/>
            <person name="Aziah I."/>
        </authorList>
    </citation>
    <scope>NUCLEOTIDE SEQUENCE [LARGE SCALE GENOMIC DNA]</scope>
    <source>
        <strain evidence="2 3">LS 001/16</strain>
    </source>
</reference>
<organism evidence="2 3">
    <name type="scientific">Leptospira kmetyi</name>
    <dbReference type="NCBI Taxonomy" id="408139"/>
    <lineage>
        <taxon>Bacteria</taxon>
        <taxon>Pseudomonadati</taxon>
        <taxon>Spirochaetota</taxon>
        <taxon>Spirochaetia</taxon>
        <taxon>Leptospirales</taxon>
        <taxon>Leptospiraceae</taxon>
        <taxon>Leptospira</taxon>
    </lineage>
</organism>
<proteinExistence type="predicted"/>
<name>A0AAD0UN34_9LEPT</name>
<feature type="chain" id="PRO_5042243431" evidence="1">
    <location>
        <begin position="21"/>
        <end position="342"/>
    </location>
</feature>
<sequence>MNRFSTYVSSLFFIPLFVVAGIKAQEDPSNPSLSQEERNRIIANQEDRWEISKSSSNVSSLGFSILKPFIESFFSYQETILDAGDLRLKIPAGAFSNSQKVEARITILNNHADFLFAGIPTQIGPNLLLESTGMFYLAFYDEGGNRIEPKKSLTVEVQSLADPTDSNVYRFSKGTWNLVSTDTTRKTNGARENFETSIERFPIQIYSKIQSSGWWNFDKPKPEFTCLEGKVDAKNSQNFSVQSIGLDYYGTSYANVGSDGSFRINVLKDKKVKILISNFSNTKTGSKQVGFLPAIQTQNITAFSSKPSDPCQKISDISPFPVSESIFNDRSKFLKTIDMPDL</sequence>
<evidence type="ECO:0000313" key="3">
    <source>
        <dbReference type="Proteomes" id="UP000276407"/>
    </source>
</evidence>
<protein>
    <submittedName>
        <fullName evidence="2">Uncharacterized protein</fullName>
    </submittedName>
</protein>
<dbReference type="KEGG" id="lkm:EFP84_04135"/>